<reference evidence="4 5" key="1">
    <citation type="submission" date="2016-10" db="EMBL/GenBank/DDBJ databases">
        <authorList>
            <person name="de Groot N.N."/>
        </authorList>
    </citation>
    <scope>NUCLEOTIDE SEQUENCE [LARGE SCALE GENOMIC DNA]</scope>
    <source>
        <strain evidence="4 5">DSM 12271</strain>
    </source>
</reference>
<dbReference type="PANTHER" id="PTHR43861:SF1">
    <property type="entry name" value="TRANS-ACONITATE 2-METHYLTRANSFERASE"/>
    <property type="match status" value="1"/>
</dbReference>
<protein>
    <submittedName>
        <fullName evidence="4">Methyltransferase domain-containing protein</fullName>
    </submittedName>
</protein>
<evidence type="ECO:0000256" key="1">
    <source>
        <dbReference type="ARBA" id="ARBA00022603"/>
    </source>
</evidence>
<sequence>MDREQWLKEKRSMAEKRYDAIFAIDYDDKWGGMEEQHKDNLLYFLKLLPKKTKILDAACGTGKYWSIIISEGFHILGIDQSQKMIDSAIYKYPNIDVKKLGLQEMNYNDEFYGIMCIDAMENVFPEDWINVLKNFYKALRKDGYLYFTVEIIDKKEREEALRIGSEMGLPVIEGEHAHEGGYHYYPTIERVRELLNYVKFSVERENSSDGYHHFVVRK</sequence>
<dbReference type="CDD" id="cd02440">
    <property type="entry name" value="AdoMet_MTases"/>
    <property type="match status" value="1"/>
</dbReference>
<dbReference type="RefSeq" id="WP_090040826.1">
    <property type="nucleotide sequence ID" value="NZ_FOKI01000012.1"/>
</dbReference>
<dbReference type="PANTHER" id="PTHR43861">
    <property type="entry name" value="TRANS-ACONITATE 2-METHYLTRANSFERASE-RELATED"/>
    <property type="match status" value="1"/>
</dbReference>
<dbReference type="EMBL" id="FOKI01000012">
    <property type="protein sequence ID" value="SFB10503.1"/>
    <property type="molecule type" value="Genomic_DNA"/>
</dbReference>
<keyword evidence="1 4" id="KW-0489">Methyltransferase</keyword>
<dbReference type="Pfam" id="PF13649">
    <property type="entry name" value="Methyltransf_25"/>
    <property type="match status" value="1"/>
</dbReference>
<dbReference type="GO" id="GO:0008168">
    <property type="term" value="F:methyltransferase activity"/>
    <property type="evidence" value="ECO:0007669"/>
    <property type="project" value="UniProtKB-KW"/>
</dbReference>
<dbReference type="GO" id="GO:0032259">
    <property type="term" value="P:methylation"/>
    <property type="evidence" value="ECO:0007669"/>
    <property type="project" value="UniProtKB-KW"/>
</dbReference>
<dbReference type="Gene3D" id="3.40.50.150">
    <property type="entry name" value="Vaccinia Virus protein VP39"/>
    <property type="match status" value="1"/>
</dbReference>
<dbReference type="STRING" id="84698.SAMN04488528_101250"/>
<dbReference type="SUPFAM" id="SSF53335">
    <property type="entry name" value="S-adenosyl-L-methionine-dependent methyltransferases"/>
    <property type="match status" value="1"/>
</dbReference>
<name>A0A1I0YE49_9CLOT</name>
<keyword evidence="5" id="KW-1185">Reference proteome</keyword>
<accession>A0A1I0YE49</accession>
<organism evidence="4 5">
    <name type="scientific">Clostridium frigidicarnis</name>
    <dbReference type="NCBI Taxonomy" id="84698"/>
    <lineage>
        <taxon>Bacteria</taxon>
        <taxon>Bacillati</taxon>
        <taxon>Bacillota</taxon>
        <taxon>Clostridia</taxon>
        <taxon>Eubacteriales</taxon>
        <taxon>Clostridiaceae</taxon>
        <taxon>Clostridium</taxon>
    </lineage>
</organism>
<dbReference type="AlphaFoldDB" id="A0A1I0YE49"/>
<keyword evidence="2 4" id="KW-0808">Transferase</keyword>
<evidence type="ECO:0000313" key="4">
    <source>
        <dbReference type="EMBL" id="SFB10503.1"/>
    </source>
</evidence>
<gene>
    <name evidence="4" type="ORF">SAMN04488528_101250</name>
</gene>
<dbReference type="OrthoDB" id="9791837at2"/>
<dbReference type="InterPro" id="IPR029063">
    <property type="entry name" value="SAM-dependent_MTases_sf"/>
</dbReference>
<dbReference type="InterPro" id="IPR041698">
    <property type="entry name" value="Methyltransf_25"/>
</dbReference>
<evidence type="ECO:0000259" key="3">
    <source>
        <dbReference type="Pfam" id="PF13649"/>
    </source>
</evidence>
<feature type="domain" description="Methyltransferase" evidence="3">
    <location>
        <begin position="54"/>
        <end position="143"/>
    </location>
</feature>
<proteinExistence type="predicted"/>
<evidence type="ECO:0000313" key="5">
    <source>
        <dbReference type="Proteomes" id="UP000198619"/>
    </source>
</evidence>
<evidence type="ECO:0000256" key="2">
    <source>
        <dbReference type="ARBA" id="ARBA00022679"/>
    </source>
</evidence>
<dbReference type="Proteomes" id="UP000198619">
    <property type="component" value="Unassembled WGS sequence"/>
</dbReference>